<dbReference type="EMBL" id="DTGA01000064">
    <property type="protein sequence ID" value="HGB30797.1"/>
    <property type="molecule type" value="Genomic_DNA"/>
</dbReference>
<name>A0A7C3SN36_9BACT</name>
<protein>
    <submittedName>
        <fullName evidence="1">Uncharacterized protein</fullName>
    </submittedName>
</protein>
<comment type="caution">
    <text evidence="1">The sequence shown here is derived from an EMBL/GenBank/DDBJ whole genome shotgun (WGS) entry which is preliminary data.</text>
</comment>
<organism evidence="1">
    <name type="scientific">Dictyoglomus turgidum</name>
    <dbReference type="NCBI Taxonomy" id="513050"/>
    <lineage>
        <taxon>Bacteria</taxon>
        <taxon>Pseudomonadati</taxon>
        <taxon>Dictyoglomota</taxon>
        <taxon>Dictyoglomia</taxon>
        <taxon>Dictyoglomales</taxon>
        <taxon>Dictyoglomaceae</taxon>
        <taxon>Dictyoglomus</taxon>
    </lineage>
</organism>
<proteinExistence type="predicted"/>
<accession>A0A7C3SN36</accession>
<evidence type="ECO:0000313" key="1">
    <source>
        <dbReference type="EMBL" id="HGB30797.1"/>
    </source>
</evidence>
<reference evidence="1" key="1">
    <citation type="journal article" date="2020" name="mSystems">
        <title>Genome- and Community-Level Interaction Insights into Carbon Utilization and Element Cycling Functions of Hydrothermarchaeota in Hydrothermal Sediment.</title>
        <authorList>
            <person name="Zhou Z."/>
            <person name="Liu Y."/>
            <person name="Xu W."/>
            <person name="Pan J."/>
            <person name="Luo Z.H."/>
            <person name="Li M."/>
        </authorList>
    </citation>
    <scope>NUCLEOTIDE SEQUENCE [LARGE SCALE GENOMIC DNA]</scope>
    <source>
        <strain evidence="1">SpSt-751</strain>
    </source>
</reference>
<sequence length="154" mass="18426">MEIRYYRGLPEYKNLEEILLPPYTEPKIANLVRALISIRLDPWYSCEGHLSYKREHQHPFISFNPFSVTKVAALKYLVEGYNKDHEIKWKVVEEKCLIPSTYEELFKCCDERRKGRISRKKLERLQQSADELAHHIFDNRTDENIRKLILVYGL</sequence>
<gene>
    <name evidence="1" type="ORF">ENV35_02830</name>
</gene>
<dbReference type="AlphaFoldDB" id="A0A7C3SN36"/>